<dbReference type="InterPro" id="IPR009351">
    <property type="entry name" value="AlkZ-like"/>
</dbReference>
<dbReference type="PANTHER" id="PTHR38479">
    <property type="entry name" value="LMO0824 PROTEIN"/>
    <property type="match status" value="1"/>
</dbReference>
<dbReference type="EMBL" id="BOOP01000006">
    <property type="protein sequence ID" value="GII36771.1"/>
    <property type="molecule type" value="Genomic_DNA"/>
</dbReference>
<dbReference type="PANTHER" id="PTHR38479:SF2">
    <property type="entry name" value="WINGED HELIX DNA-BINDING DOMAIN-CONTAINING PROTEIN"/>
    <property type="match status" value="1"/>
</dbReference>
<evidence type="ECO:0000313" key="2">
    <source>
        <dbReference type="EMBL" id="GII36771.1"/>
    </source>
</evidence>
<feature type="region of interest" description="Disordered" evidence="1">
    <location>
        <begin position="1"/>
        <end position="36"/>
    </location>
</feature>
<gene>
    <name evidence="2" type="ORF">Pph01_17740</name>
</gene>
<dbReference type="AlphaFoldDB" id="A0A8J3XDT3"/>
<evidence type="ECO:0000313" key="3">
    <source>
        <dbReference type="Proteomes" id="UP000622547"/>
    </source>
</evidence>
<evidence type="ECO:0000256" key="1">
    <source>
        <dbReference type="SAM" id="MobiDB-lite"/>
    </source>
</evidence>
<proteinExistence type="predicted"/>
<dbReference type="RefSeq" id="WP_204072493.1">
    <property type="nucleotide sequence ID" value="NZ_BAABHI010000035.1"/>
</dbReference>
<keyword evidence="3" id="KW-1185">Reference proteome</keyword>
<organism evidence="2 3">
    <name type="scientific">Planotetraspora phitsanulokensis</name>
    <dbReference type="NCBI Taxonomy" id="575192"/>
    <lineage>
        <taxon>Bacteria</taxon>
        <taxon>Bacillati</taxon>
        <taxon>Actinomycetota</taxon>
        <taxon>Actinomycetes</taxon>
        <taxon>Streptosporangiales</taxon>
        <taxon>Streptosporangiaceae</taxon>
        <taxon>Planotetraspora</taxon>
    </lineage>
</organism>
<sequence>MENGNDIRPNARPSQDGAQREPAPARTVTRTGHPAGAPVLSRRALSRATLERQLLLRRHDMTAHEAIEHLVGLQAQTPHTWYVGLWARLSAFDPREAADLLTNRGAVRIALMRSTIHLMTAPDALALRGLIQPTIERSTRSVFGKGVAGIDPDELARAGRAAVEDRPLTFSELGRVLGERWPGRDQAALAQTVRAALPLVQVPPRGVWGASGLARHTTAEAWLGRPLRADYPVGEMVLRYLAAFGPATVRDVQMWSGLTRLTEVLERLRPRLLSFRDENGAELFDLPDAPRPDPETPAPARFLYDFDNLLLSHADRSRVVTDAYRRQDFDPHGPVPRLILLDGFTAGTWTFAEERGKATLVIRPFAKISGEDADALAAEGAALAAFLAPKADVRDVQFAS</sequence>
<accession>A0A8J3XDT3</accession>
<dbReference type="Proteomes" id="UP000622547">
    <property type="component" value="Unassembled WGS sequence"/>
</dbReference>
<dbReference type="Pfam" id="PF06224">
    <property type="entry name" value="AlkZ-like"/>
    <property type="match status" value="1"/>
</dbReference>
<protein>
    <recommendedName>
        <fullName evidence="4">Winged helix DNA-binding domain-containing protein</fullName>
    </recommendedName>
</protein>
<comment type="caution">
    <text evidence="2">The sequence shown here is derived from an EMBL/GenBank/DDBJ whole genome shotgun (WGS) entry which is preliminary data.</text>
</comment>
<name>A0A8J3XDT3_9ACTN</name>
<reference evidence="2 3" key="1">
    <citation type="submission" date="2021-01" db="EMBL/GenBank/DDBJ databases">
        <title>Whole genome shotgun sequence of Planotetraspora phitsanulokensis NBRC 104273.</title>
        <authorList>
            <person name="Komaki H."/>
            <person name="Tamura T."/>
        </authorList>
    </citation>
    <scope>NUCLEOTIDE SEQUENCE [LARGE SCALE GENOMIC DNA]</scope>
    <source>
        <strain evidence="2 3">NBRC 104273</strain>
    </source>
</reference>
<evidence type="ECO:0008006" key="4">
    <source>
        <dbReference type="Google" id="ProtNLM"/>
    </source>
</evidence>